<dbReference type="InterPro" id="IPR004014">
    <property type="entry name" value="ATPase_P-typ_cation-transptr_N"/>
</dbReference>
<feature type="region of interest" description="Disordered" evidence="3">
    <location>
        <begin position="54"/>
        <end position="78"/>
    </location>
</feature>
<evidence type="ECO:0000256" key="1">
    <source>
        <dbReference type="ARBA" id="ARBA00004141"/>
    </source>
</evidence>
<evidence type="ECO:0000256" key="2">
    <source>
        <dbReference type="ARBA" id="ARBA00022842"/>
    </source>
</evidence>
<evidence type="ECO:0000256" key="3">
    <source>
        <dbReference type="SAM" id="MobiDB-lite"/>
    </source>
</evidence>
<accession>A0ABQ9VML7</accession>
<comment type="subcellular location">
    <subcellularLocation>
        <location evidence="1">Membrane</location>
        <topology evidence="1">Multi-pass membrane protein</topology>
    </subcellularLocation>
</comment>
<feature type="region of interest" description="Disordered" evidence="3">
    <location>
        <begin position="139"/>
        <end position="159"/>
    </location>
</feature>
<proteinExistence type="predicted"/>
<sequence>MEAAHLLPAADVLRHFSVTAEGGLSPEQVTEARERYGPNAGPRAPQAQFPLLSPAAERSSPHHPALGPRGRAGRKRGLRKPLRMLLRHRGCAATFAGSEGWGWVPAWETRRLVPPAPGTSRTSHLHHGPVNPASVFHPILDRTPPPRRLAPAGILQVLR</sequence>
<protein>
    <recommendedName>
        <fullName evidence="4">Cation-transporting P-type ATPase N-terminal domain-containing protein</fullName>
    </recommendedName>
</protein>
<comment type="caution">
    <text evidence="5">The sequence shown here is derived from an EMBL/GenBank/DDBJ whole genome shotgun (WGS) entry which is preliminary data.</text>
</comment>
<keyword evidence="6" id="KW-1185">Reference proteome</keyword>
<evidence type="ECO:0000259" key="4">
    <source>
        <dbReference type="Pfam" id="PF00690"/>
    </source>
</evidence>
<name>A0ABQ9VML7_SAGOE</name>
<evidence type="ECO:0000313" key="6">
    <source>
        <dbReference type="Proteomes" id="UP001266305"/>
    </source>
</evidence>
<dbReference type="InterPro" id="IPR023298">
    <property type="entry name" value="ATPase_P-typ_TM_dom_sf"/>
</dbReference>
<feature type="domain" description="Cation-transporting P-type ATPase N-terminal" evidence="4">
    <location>
        <begin position="5"/>
        <end position="49"/>
    </location>
</feature>
<gene>
    <name evidence="5" type="ORF">P7K49_010367</name>
</gene>
<organism evidence="5 6">
    <name type="scientific">Saguinus oedipus</name>
    <name type="common">Cotton-top tamarin</name>
    <name type="synonym">Oedipomidas oedipus</name>
    <dbReference type="NCBI Taxonomy" id="9490"/>
    <lineage>
        <taxon>Eukaryota</taxon>
        <taxon>Metazoa</taxon>
        <taxon>Chordata</taxon>
        <taxon>Craniata</taxon>
        <taxon>Vertebrata</taxon>
        <taxon>Euteleostomi</taxon>
        <taxon>Mammalia</taxon>
        <taxon>Eutheria</taxon>
        <taxon>Euarchontoglires</taxon>
        <taxon>Primates</taxon>
        <taxon>Haplorrhini</taxon>
        <taxon>Platyrrhini</taxon>
        <taxon>Cebidae</taxon>
        <taxon>Callitrichinae</taxon>
        <taxon>Saguinus</taxon>
    </lineage>
</organism>
<dbReference type="Pfam" id="PF00690">
    <property type="entry name" value="Cation_ATPase_N"/>
    <property type="match status" value="1"/>
</dbReference>
<dbReference type="EMBL" id="JASSZA010000005">
    <property type="protein sequence ID" value="KAK2110621.1"/>
    <property type="molecule type" value="Genomic_DNA"/>
</dbReference>
<reference evidence="5 6" key="1">
    <citation type="submission" date="2023-05" db="EMBL/GenBank/DDBJ databases">
        <title>B98-5 Cell Line De Novo Hybrid Assembly: An Optical Mapping Approach.</title>
        <authorList>
            <person name="Kananen K."/>
            <person name="Auerbach J.A."/>
            <person name="Kautto E."/>
            <person name="Blachly J.S."/>
        </authorList>
    </citation>
    <scope>NUCLEOTIDE SEQUENCE [LARGE SCALE GENOMIC DNA]</scope>
    <source>
        <strain evidence="5">B95-8</strain>
        <tissue evidence="5">Cell line</tissue>
    </source>
</reference>
<dbReference type="SUPFAM" id="SSF81665">
    <property type="entry name" value="Calcium ATPase, transmembrane domain M"/>
    <property type="match status" value="1"/>
</dbReference>
<keyword evidence="2" id="KW-0460">Magnesium</keyword>
<dbReference type="Proteomes" id="UP001266305">
    <property type="component" value="Unassembled WGS sequence"/>
</dbReference>
<evidence type="ECO:0000313" key="5">
    <source>
        <dbReference type="EMBL" id="KAK2110621.1"/>
    </source>
</evidence>